<evidence type="ECO:0000256" key="1">
    <source>
        <dbReference type="ARBA" id="ARBA00010897"/>
    </source>
</evidence>
<dbReference type="GO" id="GO:0047280">
    <property type="term" value="F:nicotinamide phosphoribosyltransferase activity"/>
    <property type="evidence" value="ECO:0007669"/>
    <property type="project" value="UniProtKB-EC"/>
</dbReference>
<evidence type="ECO:0000256" key="8">
    <source>
        <dbReference type="ARBA" id="ARBA00047835"/>
    </source>
</evidence>
<evidence type="ECO:0000256" key="9">
    <source>
        <dbReference type="PIRSR" id="PIRSR005943-1"/>
    </source>
</evidence>
<feature type="binding site" evidence="9">
    <location>
        <position position="374"/>
    </location>
    <ligand>
        <name>beta-nicotinamide D-ribonucleotide</name>
        <dbReference type="ChEBI" id="CHEBI:14649"/>
    </ligand>
</feature>
<sequence length="493" mass="54269">MGILTDSYKASHFLQYPPCQRMIAYGEFRSGFDRDTEDTRMVVYGIRYLLETYLHRQWTIEDVEKADKFYSTHKAPSFTAFPFPKDLFLEFVHNNNGYFPVKLQALPEGTCVHAHVPVYQITSSGQYAALCTFLEVILTMMWYPTTVATLSRRARDVIEAAFEESAEAGAASLLLPSRLHDFGFRGCCTVEQSVIGGAAHLLNFTGTDTLSAAYYVQFELNGGEPVGASIPATEHSVMTAWATERAAIENMIDRFGDGLFACVMDSYDYMRALSEVLPGVAEKKVGRGGFMVLRPDSGNPVEAVLEALRAAEKVFGVDINSKGYKVPRGAGVIQGDGINLTSLSMILSAVLKHGYSAEAVAFGMGGGLLQKVNRDTMSFATKLSHVTYADGTEADIMKSPTGDTGKVSFPGALAVKRVEGVPTVFPAEGGYVSEEEDMLQTVYDCGPVKKEWPLFRELRARIANEWPALPKKANVVSQPLTDKIQNFKRRRQQ</sequence>
<feature type="binding site" evidence="9">
    <location>
        <position position="366"/>
    </location>
    <ligand>
        <name>beta-nicotinamide D-ribonucleotide</name>
        <dbReference type="ChEBI" id="CHEBI:14649"/>
    </ligand>
</feature>
<dbReference type="InterPro" id="IPR036068">
    <property type="entry name" value="Nicotinate_pribotase-like_C"/>
</dbReference>
<feature type="binding site" evidence="9">
    <location>
        <position position="294"/>
    </location>
    <ligand>
        <name>diphosphate</name>
        <dbReference type="ChEBI" id="CHEBI:33019"/>
    </ligand>
</feature>
<feature type="binding site" evidence="9">
    <location>
        <begin position="335"/>
        <end position="336"/>
    </location>
    <ligand>
        <name>beta-nicotinamide D-ribonucleotide</name>
        <dbReference type="ChEBI" id="CHEBI:14649"/>
    </ligand>
</feature>
<proteinExistence type="inferred from homology"/>
<evidence type="ECO:0000259" key="11">
    <source>
        <dbReference type="Pfam" id="PF18127"/>
    </source>
</evidence>
<comment type="caution">
    <text evidence="12">The sequence shown here is derived from an EMBL/GenBank/DDBJ whole genome shotgun (WGS) entry which is preliminary data.</text>
</comment>
<evidence type="ECO:0000313" key="13">
    <source>
        <dbReference type="Proteomes" id="UP001314263"/>
    </source>
</evidence>
<feature type="binding site" evidence="9">
    <location>
        <begin position="294"/>
        <end position="296"/>
    </location>
    <ligand>
        <name>beta-nicotinamide D-ribonucleotide</name>
        <dbReference type="ChEBI" id="CHEBI:14649"/>
    </ligand>
</feature>
<evidence type="ECO:0000256" key="6">
    <source>
        <dbReference type="ARBA" id="ARBA00035024"/>
    </source>
</evidence>
<dbReference type="GO" id="GO:0009435">
    <property type="term" value="P:NAD+ biosynthetic process"/>
    <property type="evidence" value="ECO:0007669"/>
    <property type="project" value="InterPro"/>
</dbReference>
<evidence type="ECO:0000256" key="2">
    <source>
        <dbReference type="ARBA" id="ARBA00022642"/>
    </source>
</evidence>
<feature type="domain" description="Nicotinamide phosphoribosyltransferase N-terminal" evidence="11">
    <location>
        <begin position="3"/>
        <end position="102"/>
    </location>
</feature>
<feature type="binding site" evidence="9">
    <location>
        <position position="208"/>
    </location>
    <ligand>
        <name>beta-nicotinamide D-ribonucleotide</name>
        <dbReference type="ChEBI" id="CHEBI:14649"/>
    </ligand>
</feature>
<dbReference type="PIRSF" id="PIRSF005943">
    <property type="entry name" value="NMPRT"/>
    <property type="match status" value="1"/>
</dbReference>
<keyword evidence="4" id="KW-0808">Transferase</keyword>
<dbReference type="InterPro" id="IPR016471">
    <property type="entry name" value="Nicotinamide_PRibTrfase"/>
</dbReference>
<dbReference type="EMBL" id="CAUYUE010000004">
    <property type="protein sequence ID" value="CAK0761431.1"/>
    <property type="molecule type" value="Genomic_DNA"/>
</dbReference>
<keyword evidence="2" id="KW-0662">Pyridine nucleotide biosynthesis</keyword>
<feature type="domain" description="Nicotinate/nicotinamide phosphoribosyltransferase" evidence="10">
    <location>
        <begin position="178"/>
        <end position="410"/>
    </location>
</feature>
<keyword evidence="3" id="KW-0328">Glycosyltransferase</keyword>
<evidence type="ECO:0000256" key="4">
    <source>
        <dbReference type="ARBA" id="ARBA00022679"/>
    </source>
</evidence>
<comment type="catalytic activity">
    <reaction evidence="8">
        <text>beta-nicotinamide D-ribonucleotide + diphosphate = 5-phospho-alpha-D-ribose 1-diphosphate + nicotinamide + H(+)</text>
        <dbReference type="Rhea" id="RHEA:16149"/>
        <dbReference type="ChEBI" id="CHEBI:14649"/>
        <dbReference type="ChEBI" id="CHEBI:15378"/>
        <dbReference type="ChEBI" id="CHEBI:17154"/>
        <dbReference type="ChEBI" id="CHEBI:33019"/>
        <dbReference type="ChEBI" id="CHEBI:58017"/>
        <dbReference type="EC" id="2.4.2.12"/>
    </reaction>
    <physiologicalReaction direction="right-to-left" evidence="8">
        <dbReference type="Rhea" id="RHEA:16151"/>
    </physiologicalReaction>
</comment>
<comment type="pathway">
    <text evidence="5">Cofactor biosynthesis; NAD(+) biosynthesis; nicotinamide D-ribonucleotide from 5-phospho-alpha-D-ribose 1-diphosphate and nicotinamide: step 1/1.</text>
</comment>
<feature type="binding site" evidence="9">
    <location>
        <position position="185"/>
    </location>
    <ligand>
        <name>diphosphate</name>
        <dbReference type="ChEBI" id="CHEBI:33019"/>
    </ligand>
</feature>
<dbReference type="InterPro" id="IPR041529">
    <property type="entry name" value="DUF5598"/>
</dbReference>
<dbReference type="SUPFAM" id="SSF51690">
    <property type="entry name" value="Nicotinate/Quinolinate PRTase C-terminal domain-like"/>
    <property type="match status" value="1"/>
</dbReference>
<protein>
    <recommendedName>
        <fullName evidence="7">Nicotinamide phosphoribosyltransferase</fullName>
        <ecNumber evidence="6">2.4.2.12</ecNumber>
    </recommendedName>
</protein>
<comment type="similarity">
    <text evidence="1">Belongs to the NAPRTase family.</text>
</comment>
<dbReference type="AlphaFoldDB" id="A0AAV1I005"/>
<dbReference type="Proteomes" id="UP001314263">
    <property type="component" value="Unassembled WGS sequence"/>
</dbReference>
<dbReference type="PANTHER" id="PTHR43816">
    <property type="entry name" value="NICOTINAMIDE PHOSPHORIBOSYLTRANSFERASE"/>
    <property type="match status" value="1"/>
</dbReference>
<dbReference type="Gene3D" id="3.20.20.70">
    <property type="entry name" value="Aldolase class I"/>
    <property type="match status" value="1"/>
</dbReference>
<dbReference type="EC" id="2.4.2.12" evidence="6"/>
<evidence type="ECO:0000256" key="7">
    <source>
        <dbReference type="ARBA" id="ARBA00035036"/>
    </source>
</evidence>
<evidence type="ECO:0000256" key="5">
    <source>
        <dbReference type="ARBA" id="ARBA00035007"/>
    </source>
</evidence>
<organism evidence="12 13">
    <name type="scientific">Coccomyxa viridis</name>
    <dbReference type="NCBI Taxonomy" id="1274662"/>
    <lineage>
        <taxon>Eukaryota</taxon>
        <taxon>Viridiplantae</taxon>
        <taxon>Chlorophyta</taxon>
        <taxon>core chlorophytes</taxon>
        <taxon>Trebouxiophyceae</taxon>
        <taxon>Trebouxiophyceae incertae sedis</taxon>
        <taxon>Coccomyxaceae</taxon>
        <taxon>Coccomyxa</taxon>
    </lineage>
</organism>
<accession>A0AAV1I005</accession>
<evidence type="ECO:0000259" key="10">
    <source>
        <dbReference type="Pfam" id="PF04095"/>
    </source>
</evidence>
<dbReference type="PANTHER" id="PTHR43816:SF1">
    <property type="entry name" value="NICOTINAMIDE PHOSPHORIBOSYLTRANSFERASE"/>
    <property type="match status" value="1"/>
</dbReference>
<evidence type="ECO:0000256" key="3">
    <source>
        <dbReference type="ARBA" id="ARBA00022676"/>
    </source>
</evidence>
<gene>
    <name evidence="12" type="ORF">CVIRNUC_002859</name>
</gene>
<dbReference type="Pfam" id="PF04095">
    <property type="entry name" value="NAPRTase"/>
    <property type="match status" value="1"/>
</dbReference>
<keyword evidence="13" id="KW-1185">Reference proteome</keyword>
<dbReference type="Pfam" id="PF18127">
    <property type="entry name" value="NAMPT_N"/>
    <property type="match status" value="1"/>
</dbReference>
<reference evidence="12 13" key="1">
    <citation type="submission" date="2023-10" db="EMBL/GenBank/DDBJ databases">
        <authorList>
            <person name="Maclean D."/>
            <person name="Macfadyen A."/>
        </authorList>
    </citation>
    <scope>NUCLEOTIDE SEQUENCE [LARGE SCALE GENOMIC DNA]</scope>
</reference>
<dbReference type="InterPro" id="IPR041525">
    <property type="entry name" value="N/Namide_PRibTrfase"/>
</dbReference>
<feature type="binding site" evidence="9">
    <location>
        <position position="235"/>
    </location>
    <ligand>
        <name>diphosphate</name>
        <dbReference type="ChEBI" id="CHEBI:33019"/>
    </ligand>
</feature>
<name>A0AAV1I005_9CHLO</name>
<dbReference type="InterPro" id="IPR013785">
    <property type="entry name" value="Aldolase_TIM"/>
</dbReference>
<evidence type="ECO:0000313" key="12">
    <source>
        <dbReference type="EMBL" id="CAK0761431.1"/>
    </source>
</evidence>